<evidence type="ECO:0008006" key="4">
    <source>
        <dbReference type="Google" id="ProtNLM"/>
    </source>
</evidence>
<proteinExistence type="predicted"/>
<evidence type="ECO:0000313" key="3">
    <source>
        <dbReference type="Proteomes" id="UP000023152"/>
    </source>
</evidence>
<evidence type="ECO:0000256" key="1">
    <source>
        <dbReference type="SAM" id="Coils"/>
    </source>
</evidence>
<gene>
    <name evidence="2" type="ORF">RFI_39041</name>
</gene>
<dbReference type="SUPFAM" id="SSF49599">
    <property type="entry name" value="TRAF domain-like"/>
    <property type="match status" value="1"/>
</dbReference>
<keyword evidence="3" id="KW-1185">Reference proteome</keyword>
<feature type="coiled-coil region" evidence="1">
    <location>
        <begin position="96"/>
        <end position="123"/>
    </location>
</feature>
<evidence type="ECO:0000313" key="2">
    <source>
        <dbReference type="EMBL" id="ETN98457.1"/>
    </source>
</evidence>
<keyword evidence="1" id="KW-0175">Coiled coil</keyword>
<dbReference type="Proteomes" id="UP000023152">
    <property type="component" value="Unassembled WGS sequence"/>
</dbReference>
<dbReference type="AlphaFoldDB" id="X6L8W1"/>
<comment type="caution">
    <text evidence="2">The sequence shown here is derived from an EMBL/GenBank/DDBJ whole genome shotgun (WGS) entry which is preliminary data.</text>
</comment>
<organism evidence="2 3">
    <name type="scientific">Reticulomyxa filosa</name>
    <dbReference type="NCBI Taxonomy" id="46433"/>
    <lineage>
        <taxon>Eukaryota</taxon>
        <taxon>Sar</taxon>
        <taxon>Rhizaria</taxon>
        <taxon>Retaria</taxon>
        <taxon>Foraminifera</taxon>
        <taxon>Monothalamids</taxon>
        <taxon>Reticulomyxidae</taxon>
        <taxon>Reticulomyxa</taxon>
    </lineage>
</organism>
<sequence length="177" mass="21086">RCINDLIVKCPRQYQQETQIYQKGEEGRSYENAQIKCDFKGKIENLNDHLNDSCPLKLEECWFRSFGCNCLYFKHELENNYVLKMKYHFHLVMTKLGSMQQTINQLQEETRRLRLENIKLKAEMEMNGKIQYETVLKIQCENAILKQQLLQQQYILNSNDQQVCPIQSSATKKRNII</sequence>
<dbReference type="EMBL" id="ASPP01046636">
    <property type="protein sequence ID" value="ETN98457.1"/>
    <property type="molecule type" value="Genomic_DNA"/>
</dbReference>
<name>X6L8W1_RETFI</name>
<accession>X6L8W1</accession>
<reference evidence="2 3" key="1">
    <citation type="journal article" date="2013" name="Curr. Biol.">
        <title>The Genome of the Foraminiferan Reticulomyxa filosa.</title>
        <authorList>
            <person name="Glockner G."/>
            <person name="Hulsmann N."/>
            <person name="Schleicher M."/>
            <person name="Noegel A.A."/>
            <person name="Eichinger L."/>
            <person name="Gallinger C."/>
            <person name="Pawlowski J."/>
            <person name="Sierra R."/>
            <person name="Euteneuer U."/>
            <person name="Pillet L."/>
            <person name="Moustafa A."/>
            <person name="Platzer M."/>
            <person name="Groth M."/>
            <person name="Szafranski K."/>
            <person name="Schliwa M."/>
        </authorList>
    </citation>
    <scope>NUCLEOTIDE SEQUENCE [LARGE SCALE GENOMIC DNA]</scope>
</reference>
<feature type="non-terminal residue" evidence="2">
    <location>
        <position position="1"/>
    </location>
</feature>
<protein>
    <recommendedName>
        <fullName evidence="4">TRAF-type domain-containing protein</fullName>
    </recommendedName>
</protein>